<evidence type="ECO:0000256" key="1">
    <source>
        <dbReference type="SAM" id="MobiDB-lite"/>
    </source>
</evidence>
<dbReference type="RefSeq" id="XP_028884342.1">
    <property type="nucleotide sequence ID" value="XM_029024565.1"/>
</dbReference>
<keyword evidence="3" id="KW-1185">Reference proteome</keyword>
<dbReference type="STRING" id="67003.A0A1X0P003"/>
<evidence type="ECO:0000313" key="2">
    <source>
        <dbReference type="EMBL" id="ORC90276.1"/>
    </source>
</evidence>
<proteinExistence type="predicted"/>
<dbReference type="AlphaFoldDB" id="A0A1X0P003"/>
<dbReference type="InterPro" id="IPR011989">
    <property type="entry name" value="ARM-like"/>
</dbReference>
<dbReference type="EMBL" id="NBCO01000009">
    <property type="protein sequence ID" value="ORC90276.1"/>
    <property type="molecule type" value="Genomic_DNA"/>
</dbReference>
<dbReference type="GO" id="GO:0005635">
    <property type="term" value="C:nuclear envelope"/>
    <property type="evidence" value="ECO:0007669"/>
    <property type="project" value="TreeGrafter"/>
</dbReference>
<name>A0A1X0P003_9TRYP</name>
<dbReference type="OrthoDB" id="760868at2759"/>
<sequence>MDVLQLLAVAYGGEREARLAATAQLEAALNGPDAATHLCALLRAGVDTTIPPAQSLSALIYAKNCIVHTLDEEQLSTIPGVLDEVKTLLYNGVFVVSEKHQNIICECVANIISAFEWNYLPQLMPEITRDKASVSVEHALASLRLLYVYIKRFKTPQLEPMPLKLEVCSCLLTALPSFLSYTDLRVDHMVLKAMECVVETALQVKETREIPATAFDAWFQEMSQYPERHFVSACEAAANGSQKVYETYVRCLKRIAMISFSVLNDATRNKKPPPIAKRFLTTHAAAFFGVWKRWLEYAATSKARSLHQKADMFAIRYIKLCTLDKTLYQQYLLPELMHVVESLFFPYLCFNEEDESAFADDSDLSDFVQYMMEEGFDQGEISQRQAASNAILAMIKGGKDYHEDSLQKIIQILTVGLSQEDNNETFPRTFGFLHLLSVLRKHLRKVPEIWQTQMAQVLVTFVAPRVLPTVPFVPLRCKALVVCQRYSKVPIASEEHFASFTQLICSLVQDSNARIRLGAIDAMCTFLEMKRALPYIRPILVPLVEECIGFLNRVQTTFVPTALLYLVEHFAPELTFVLGKIGKTLVQHFLATAFDLAQQEEAMNEDNIAYYSRADMSACAMLDALDTIVQASRHNIETINNMRSDLLLLAKKVLEYPDNYEFMEKTLIIVLHVNNFSKPIPSDCWEILPLLFNSIDTGVGVDFFVGIEEVLDSYVSNGTVQYFQNTELMEATYKACEKMLFNAVCGVEDHIAVPQLIEAMLHQAKHCKEVSGLFDPYLSRFVLLLLRALADETIRQSDVRLQIWIVAAMMDAFYYNAGATLQIIMEHNAYPQFFDAFFHFFRGAIGTPETVKKGKKGKRNNKNDNAQEIVDHLSILTRKVIALGLTSLLEYLAHHSNLSGFDVYMQPTLTLIEYCIFRNDALLEPRCRISEKNIAEIRSGNADNDEVVDVDFEDDDVLGIDDGDDDDNDDDNMCDIDSEDSDTDALQVDEGDDYESPIDDVCEVSRFLQWAAAAPCLGNNTQSSSSQQQQQQQQQLRCSLHHSLEEFRAAEATALRYRQLVLALEAAMEDDFKARSSAAAVNGNAGAATSVSSY</sequence>
<organism evidence="2 3">
    <name type="scientific">Trypanosoma theileri</name>
    <dbReference type="NCBI Taxonomy" id="67003"/>
    <lineage>
        <taxon>Eukaryota</taxon>
        <taxon>Discoba</taxon>
        <taxon>Euglenozoa</taxon>
        <taxon>Kinetoplastea</taxon>
        <taxon>Metakinetoplastina</taxon>
        <taxon>Trypanosomatida</taxon>
        <taxon>Trypanosomatidae</taxon>
        <taxon>Trypanosoma</taxon>
    </lineage>
</organism>
<dbReference type="GO" id="GO:0006606">
    <property type="term" value="P:protein import into nucleus"/>
    <property type="evidence" value="ECO:0007669"/>
    <property type="project" value="TreeGrafter"/>
</dbReference>
<gene>
    <name evidence="2" type="ORF">TM35_000093260</name>
</gene>
<dbReference type="Gene3D" id="1.25.10.10">
    <property type="entry name" value="Leucine-rich Repeat Variant"/>
    <property type="match status" value="1"/>
</dbReference>
<dbReference type="InterPro" id="IPR016024">
    <property type="entry name" value="ARM-type_fold"/>
</dbReference>
<dbReference type="Proteomes" id="UP000192257">
    <property type="component" value="Unassembled WGS sequence"/>
</dbReference>
<feature type="region of interest" description="Disordered" evidence="1">
    <location>
        <begin position="956"/>
        <end position="994"/>
    </location>
</feature>
<accession>A0A1X0P003</accession>
<dbReference type="VEuPathDB" id="TriTrypDB:TM35_000093260"/>
<reference evidence="2 3" key="1">
    <citation type="submission" date="2017-03" db="EMBL/GenBank/DDBJ databases">
        <title>An alternative strategy for trypanosome survival in the mammalian bloodstream revealed through genome and transcriptome analysis of the ubiquitous bovine parasite Trypanosoma (Megatrypanum) theileri.</title>
        <authorList>
            <person name="Kelly S."/>
            <person name="Ivens A."/>
            <person name="Mott A."/>
            <person name="O'Neill E."/>
            <person name="Emms D."/>
            <person name="Macleod O."/>
            <person name="Voorheis P."/>
            <person name="Matthews J."/>
            <person name="Matthews K."/>
            <person name="Carrington M."/>
        </authorList>
    </citation>
    <scope>NUCLEOTIDE SEQUENCE [LARGE SCALE GENOMIC DNA]</scope>
    <source>
        <strain evidence="2">Edinburgh</strain>
    </source>
</reference>
<dbReference type="GeneID" id="39984345"/>
<dbReference type="PANTHER" id="PTHR10997:SF52">
    <property type="entry name" value="IMPORTIN N-TERMINAL DOMAIN-CONTAINING PROTEIN"/>
    <property type="match status" value="1"/>
</dbReference>
<protein>
    <submittedName>
        <fullName evidence="2">Importin 7</fullName>
    </submittedName>
</protein>
<evidence type="ECO:0000313" key="3">
    <source>
        <dbReference type="Proteomes" id="UP000192257"/>
    </source>
</evidence>
<dbReference type="SUPFAM" id="SSF48371">
    <property type="entry name" value="ARM repeat"/>
    <property type="match status" value="1"/>
</dbReference>
<comment type="caution">
    <text evidence="2">The sequence shown here is derived from an EMBL/GenBank/DDBJ whole genome shotgun (WGS) entry which is preliminary data.</text>
</comment>
<dbReference type="GO" id="GO:0005829">
    <property type="term" value="C:cytosol"/>
    <property type="evidence" value="ECO:0007669"/>
    <property type="project" value="TreeGrafter"/>
</dbReference>
<dbReference type="PANTHER" id="PTHR10997">
    <property type="entry name" value="IMPORTIN-7, 8, 11"/>
    <property type="match status" value="1"/>
</dbReference>